<sequence>MLTVYYDGKCGLCAREIAFFQKRKASNPIRWNDVARAPETLADSGLSQAEALMFMRVADNKGQIHGGVDAFILLWGQFRGWRLLARLLQLPLLHPLASRLYRLFAKLRFRAYPHCRLAAEQAGTTAQILAEKG</sequence>
<dbReference type="InterPro" id="IPR007263">
    <property type="entry name" value="DCC1-like"/>
</dbReference>
<dbReference type="InterPro" id="IPR044691">
    <property type="entry name" value="DCC1_Trx"/>
</dbReference>
<name>A0ABR9CC88_9HYPH</name>
<proteinExistence type="predicted"/>
<dbReference type="Proteomes" id="UP000615687">
    <property type="component" value="Unassembled WGS sequence"/>
</dbReference>
<reference evidence="1 2" key="1">
    <citation type="submission" date="2020-09" db="EMBL/GenBank/DDBJ databases">
        <title>The genome sequence of type strain Labrenzia polysiphoniae KACC 19711.</title>
        <authorList>
            <person name="Liu Y."/>
        </authorList>
    </citation>
    <scope>NUCLEOTIDE SEQUENCE [LARGE SCALE GENOMIC DNA]</scope>
    <source>
        <strain evidence="1 2">KACC 19711</strain>
    </source>
</reference>
<dbReference type="PANTHER" id="PTHR34290:SF2">
    <property type="entry name" value="OS04G0668800 PROTEIN"/>
    <property type="match status" value="1"/>
</dbReference>
<keyword evidence="2" id="KW-1185">Reference proteome</keyword>
<evidence type="ECO:0000313" key="2">
    <source>
        <dbReference type="Proteomes" id="UP000615687"/>
    </source>
</evidence>
<dbReference type="Pfam" id="PF04134">
    <property type="entry name" value="DCC1-like"/>
    <property type="match status" value="1"/>
</dbReference>
<dbReference type="EMBL" id="JACYXJ010000005">
    <property type="protein sequence ID" value="MBD8877501.1"/>
    <property type="molecule type" value="Genomic_DNA"/>
</dbReference>
<dbReference type="PANTHER" id="PTHR34290">
    <property type="entry name" value="SI:CH73-390P7.2"/>
    <property type="match status" value="1"/>
</dbReference>
<organism evidence="1 2">
    <name type="scientific">Roseibium polysiphoniae</name>
    <dbReference type="NCBI Taxonomy" id="2571221"/>
    <lineage>
        <taxon>Bacteria</taxon>
        <taxon>Pseudomonadati</taxon>
        <taxon>Pseudomonadota</taxon>
        <taxon>Alphaproteobacteria</taxon>
        <taxon>Hyphomicrobiales</taxon>
        <taxon>Stappiaceae</taxon>
        <taxon>Roseibium</taxon>
    </lineage>
</organism>
<gene>
    <name evidence="1" type="ORF">IG617_14480</name>
</gene>
<evidence type="ECO:0000313" key="1">
    <source>
        <dbReference type="EMBL" id="MBD8877501.1"/>
    </source>
</evidence>
<accession>A0ABR9CC88</accession>
<dbReference type="RefSeq" id="WP_192110209.1">
    <property type="nucleotide sequence ID" value="NZ_JBDWBU010000088.1"/>
</dbReference>
<protein>
    <submittedName>
        <fullName evidence="1">DUF393 domain-containing protein</fullName>
    </submittedName>
</protein>
<comment type="caution">
    <text evidence="1">The sequence shown here is derived from an EMBL/GenBank/DDBJ whole genome shotgun (WGS) entry which is preliminary data.</text>
</comment>